<name>A0A0E9QCP7_ANGAN</name>
<evidence type="ECO:0000313" key="1">
    <source>
        <dbReference type="EMBL" id="JAH14661.1"/>
    </source>
</evidence>
<reference evidence="1" key="2">
    <citation type="journal article" date="2015" name="Fish Shellfish Immunol.">
        <title>Early steps in the European eel (Anguilla anguilla)-Vibrio vulnificus interaction in the gills: Role of the RtxA13 toxin.</title>
        <authorList>
            <person name="Callol A."/>
            <person name="Pajuelo D."/>
            <person name="Ebbesson L."/>
            <person name="Teles M."/>
            <person name="MacKenzie S."/>
            <person name="Amaro C."/>
        </authorList>
    </citation>
    <scope>NUCLEOTIDE SEQUENCE</scope>
</reference>
<accession>A0A0E9QCP7</accession>
<protein>
    <submittedName>
        <fullName evidence="1">Uncharacterized protein</fullName>
    </submittedName>
</protein>
<organism evidence="1">
    <name type="scientific">Anguilla anguilla</name>
    <name type="common">European freshwater eel</name>
    <name type="synonym">Muraena anguilla</name>
    <dbReference type="NCBI Taxonomy" id="7936"/>
    <lineage>
        <taxon>Eukaryota</taxon>
        <taxon>Metazoa</taxon>
        <taxon>Chordata</taxon>
        <taxon>Craniata</taxon>
        <taxon>Vertebrata</taxon>
        <taxon>Euteleostomi</taxon>
        <taxon>Actinopterygii</taxon>
        <taxon>Neopterygii</taxon>
        <taxon>Teleostei</taxon>
        <taxon>Anguilliformes</taxon>
        <taxon>Anguillidae</taxon>
        <taxon>Anguilla</taxon>
    </lineage>
</organism>
<dbReference type="EMBL" id="GBXM01090786">
    <property type="protein sequence ID" value="JAH17791.1"/>
    <property type="molecule type" value="Transcribed_RNA"/>
</dbReference>
<dbReference type="AlphaFoldDB" id="A0A0E9QCP7"/>
<sequence length="47" mass="5381">MITLLIDLMKLHHNGCLRKLYMTNADINSAGHKDINHRLLQAKRGLV</sequence>
<proteinExistence type="predicted"/>
<dbReference type="EMBL" id="GBXM01093916">
    <property type="protein sequence ID" value="JAH14661.1"/>
    <property type="molecule type" value="Transcribed_RNA"/>
</dbReference>
<reference evidence="1" key="1">
    <citation type="submission" date="2014-11" db="EMBL/GenBank/DDBJ databases">
        <authorList>
            <person name="Amaro Gonzalez C."/>
        </authorList>
    </citation>
    <scope>NUCLEOTIDE SEQUENCE</scope>
</reference>